<feature type="domain" description="Reverse transcriptase" evidence="1">
    <location>
        <begin position="528"/>
        <end position="798"/>
    </location>
</feature>
<accession>A0A8C1ZL27</accession>
<dbReference type="Ensembl" id="ENSCCRT00015090610.1">
    <property type="protein sequence ID" value="ENSCCRP00015087785.1"/>
    <property type="gene ID" value="ENSCCRG00015035419.1"/>
</dbReference>
<reference evidence="2" key="1">
    <citation type="submission" date="2025-08" db="UniProtKB">
        <authorList>
            <consortium name="Ensembl"/>
        </authorList>
    </citation>
    <scope>IDENTIFICATION</scope>
</reference>
<dbReference type="SUPFAM" id="SSF56219">
    <property type="entry name" value="DNase I-like"/>
    <property type="match status" value="1"/>
</dbReference>
<dbReference type="Pfam" id="PF03372">
    <property type="entry name" value="Exo_endo_phos"/>
    <property type="match status" value="1"/>
</dbReference>
<proteinExistence type="predicted"/>
<evidence type="ECO:0000259" key="1">
    <source>
        <dbReference type="PROSITE" id="PS50878"/>
    </source>
</evidence>
<dbReference type="InterPro" id="IPR043502">
    <property type="entry name" value="DNA/RNA_pol_sf"/>
</dbReference>
<organism evidence="2 3">
    <name type="scientific">Cyprinus carpio</name>
    <name type="common">Common carp</name>
    <dbReference type="NCBI Taxonomy" id="7962"/>
    <lineage>
        <taxon>Eukaryota</taxon>
        <taxon>Metazoa</taxon>
        <taxon>Chordata</taxon>
        <taxon>Craniata</taxon>
        <taxon>Vertebrata</taxon>
        <taxon>Euteleostomi</taxon>
        <taxon>Actinopterygii</taxon>
        <taxon>Neopterygii</taxon>
        <taxon>Teleostei</taxon>
        <taxon>Ostariophysi</taxon>
        <taxon>Cypriniformes</taxon>
        <taxon>Cyprinidae</taxon>
        <taxon>Cyprininae</taxon>
        <taxon>Cyprinus</taxon>
    </lineage>
</organism>
<dbReference type="Pfam" id="PF00078">
    <property type="entry name" value="RVT_1"/>
    <property type="match status" value="1"/>
</dbReference>
<dbReference type="InterPro" id="IPR005135">
    <property type="entry name" value="Endo/exonuclease/phosphatase"/>
</dbReference>
<name>A0A8C1ZL27_CYPCA</name>
<dbReference type="InterPro" id="IPR000477">
    <property type="entry name" value="RT_dom"/>
</dbReference>
<dbReference type="CDD" id="cd09076">
    <property type="entry name" value="L1-EN"/>
    <property type="match status" value="1"/>
</dbReference>
<dbReference type="Pfam" id="PF13966">
    <property type="entry name" value="zf-RVT"/>
    <property type="match status" value="1"/>
</dbReference>
<dbReference type="Proteomes" id="UP000694700">
    <property type="component" value="Unplaced"/>
</dbReference>
<dbReference type="Gene3D" id="3.60.10.10">
    <property type="entry name" value="Endonuclease/exonuclease/phosphatase"/>
    <property type="match status" value="1"/>
</dbReference>
<dbReference type="InterPro" id="IPR026960">
    <property type="entry name" value="RVT-Znf"/>
</dbReference>
<protein>
    <recommendedName>
        <fullName evidence="1">Reverse transcriptase domain-containing protein</fullName>
    </recommendedName>
</protein>
<dbReference type="SUPFAM" id="SSF56672">
    <property type="entry name" value="DNA/RNA polymerases"/>
    <property type="match status" value="1"/>
</dbReference>
<dbReference type="PROSITE" id="PS50878">
    <property type="entry name" value="RT_POL"/>
    <property type="match status" value="1"/>
</dbReference>
<evidence type="ECO:0000313" key="2">
    <source>
        <dbReference type="Ensembl" id="ENSCCRP00015087785.1"/>
    </source>
</evidence>
<dbReference type="PANTHER" id="PTHR19446">
    <property type="entry name" value="REVERSE TRANSCRIPTASES"/>
    <property type="match status" value="1"/>
</dbReference>
<dbReference type="GO" id="GO:0003824">
    <property type="term" value="F:catalytic activity"/>
    <property type="evidence" value="ECO:0007669"/>
    <property type="project" value="InterPro"/>
</dbReference>
<sequence length="1329" mass="151365">MMVVRKYSSLASNVGCVYGVLICVLVSFISPSMSEVNIATLNINGVREIRKRTAMFEVVKQKRIDVLMLQETHSDLRNAADWTEEWDGVSVLSHNTSVSGGVAILFSKAFNPTSYQVDEVVKGRLLKVRAIFENFIFVFICVYIPTAPIERMLFLNTLCSVLQKCCVEEYLFVGGDFNCTQSNLDRNHIEPHLPSRNRLIQFVKTHELCDVWRQFNGAQKQYTWTHVRDSVISLARLDRFYVFKHHCNIVKKCLITPVSFSDHSMVLCSVFLNSIKPRSAYWQLNTTLLSDRYFKNIFKLFWDEFRTTKGSFKSLRQWWDFGKAQIKQFCLQYTQNVTRETSLIMNTLETDILKLLELAESTDGRRYLDSLAKKRTQLADLLNIKTQGALVRSRFQSADQMDAPSKFFFNLEKKNGQSRVIHALRSESGGLLTDFADIRKRAVVFYENLYKNELGPEYRSDSDFFSDLPQVSEEVNAEISGALSMGEMYKALQGMESGKAPGIDGLPVDFYKSFWSELGEDLLEVLNESLAEGQLPLSCRRAVLTLLPKKGDLTDIKCWRPVSLLCSDYKLLSKTLANRLAGAMDGVIHPDQTYCVPGRSIFDNVSLIRDILEVSKMVNLDCGLISLDQEKAFDRVEHRYLWRVLEAFGFCQNFINCIKVLYSGVESILKVNGGLCAPFKVQRGVRQGCSLSGMLYSLAIEPLLQQIRVKLYGLCLPNCVKNLTLSAYADDVIIMISRQSDIQVLSGLLKTFKGLSSASVNWSKSETLLLGEWAGGKPDLPKGLVWGKSGFKYLGVYIGDELTVQKNWEGVIERVKGRLDKWRWLIPKMSYRGRILIINNLVASSIWHRVACIDPPSQLLVKIQAILVDFFWDKLHWIPQNVLFLPKEEGGQGLIHLQSRVATFRLQFIQKLLLGSAECRWCAVAYVILRKLENLGLDKTLFLLDPLKLNTSGLPVFYRNLFKVWSLFVFKKTEDSESLHWLLEEPLIRGARLDLSASGLYPGLNKTLTDSKVITLGQLLEVSGMDFMNDEATAQHLGIRSTRLVAQLLVKWQMLLNATERLLLAEYGDGRCEPDPEDSFPCLSLSPNLEEVSGVFLKTVQSLCVDFFSCSGRSLYKYCVVIFNKKVLSKKIDTPWRDFFKLNIDRKPEWRALYKPPLTKKTGDLQWRILHGAVAVNAFISVLNPEVDAQCPFCTERETIFHAFVKCARLEPLFLLLGAIFQSCNEFFSTVVFILGFKYVLKNRFVCQLLNCVLGQAKLAIYISRKKKVEQNLGQNVVAMFSNMVKARIMIDFAYYKQMDDLITFEGIWCCNEALCSVSEGDLFFTHLL</sequence>
<evidence type="ECO:0000313" key="3">
    <source>
        <dbReference type="Proteomes" id="UP000694700"/>
    </source>
</evidence>
<dbReference type="CDD" id="cd01650">
    <property type="entry name" value="RT_nLTR_like"/>
    <property type="match status" value="1"/>
</dbReference>
<dbReference type="InterPro" id="IPR036691">
    <property type="entry name" value="Endo/exonu/phosph_ase_sf"/>
</dbReference>